<dbReference type="SUPFAM" id="SSF161098">
    <property type="entry name" value="MetI-like"/>
    <property type="match status" value="1"/>
</dbReference>
<feature type="domain" description="ABC transmembrane type-1" evidence="9">
    <location>
        <begin position="68"/>
        <end position="256"/>
    </location>
</feature>
<name>A0A1X7A765_9RHOB</name>
<dbReference type="Gene3D" id="1.10.3720.10">
    <property type="entry name" value="MetI-like"/>
    <property type="match status" value="1"/>
</dbReference>
<evidence type="ECO:0000256" key="3">
    <source>
        <dbReference type="ARBA" id="ARBA00022475"/>
    </source>
</evidence>
<comment type="similarity">
    <text evidence="8">Belongs to the binding-protein-dependent transport system permease family.</text>
</comment>
<gene>
    <name evidence="10" type="primary">ydcV_6</name>
    <name evidence="10" type="ORF">ROG8370_03500</name>
</gene>
<organism evidence="10 11">
    <name type="scientific">Roseovarius gaetbuli</name>
    <dbReference type="NCBI Taxonomy" id="1356575"/>
    <lineage>
        <taxon>Bacteria</taxon>
        <taxon>Pseudomonadati</taxon>
        <taxon>Pseudomonadota</taxon>
        <taxon>Alphaproteobacteria</taxon>
        <taxon>Rhodobacterales</taxon>
        <taxon>Roseobacteraceae</taxon>
        <taxon>Roseovarius</taxon>
    </lineage>
</organism>
<dbReference type="Pfam" id="PF00528">
    <property type="entry name" value="BPD_transp_1"/>
    <property type="match status" value="1"/>
</dbReference>
<dbReference type="EMBL" id="FWFJ01000051">
    <property type="protein sequence ID" value="SLN72193.1"/>
    <property type="molecule type" value="Genomic_DNA"/>
</dbReference>
<keyword evidence="7 8" id="KW-0472">Membrane</keyword>
<evidence type="ECO:0000313" key="11">
    <source>
        <dbReference type="Proteomes" id="UP000194012"/>
    </source>
</evidence>
<proteinExistence type="inferred from homology"/>
<evidence type="ECO:0000313" key="10">
    <source>
        <dbReference type="EMBL" id="SLN72193.1"/>
    </source>
</evidence>
<evidence type="ECO:0000256" key="7">
    <source>
        <dbReference type="ARBA" id="ARBA00023136"/>
    </source>
</evidence>
<feature type="transmembrane region" description="Helical" evidence="8">
    <location>
        <begin position="106"/>
        <end position="130"/>
    </location>
</feature>
<keyword evidence="11" id="KW-1185">Reference proteome</keyword>
<dbReference type="PANTHER" id="PTHR43357">
    <property type="entry name" value="INNER MEMBRANE ABC TRANSPORTER PERMEASE PROTEIN YDCV"/>
    <property type="match status" value="1"/>
</dbReference>
<keyword evidence="5 8" id="KW-0812">Transmembrane</keyword>
<dbReference type="GO" id="GO:0005886">
    <property type="term" value="C:plasma membrane"/>
    <property type="evidence" value="ECO:0007669"/>
    <property type="project" value="UniProtKB-SubCell"/>
</dbReference>
<feature type="transmembrane region" description="Helical" evidence="8">
    <location>
        <begin position="236"/>
        <end position="259"/>
    </location>
</feature>
<feature type="transmembrane region" description="Helical" evidence="8">
    <location>
        <begin position="69"/>
        <end position="94"/>
    </location>
</feature>
<evidence type="ECO:0000256" key="2">
    <source>
        <dbReference type="ARBA" id="ARBA00022448"/>
    </source>
</evidence>
<dbReference type="Proteomes" id="UP000194012">
    <property type="component" value="Unassembled WGS sequence"/>
</dbReference>
<dbReference type="GO" id="GO:0055085">
    <property type="term" value="P:transmembrane transport"/>
    <property type="evidence" value="ECO:0007669"/>
    <property type="project" value="InterPro"/>
</dbReference>
<protein>
    <submittedName>
        <fullName evidence="10">Inner membrane ABC transporter permease protein YdcV</fullName>
    </submittedName>
</protein>
<dbReference type="RefSeq" id="WP_085828425.1">
    <property type="nucleotide sequence ID" value="NZ_FWFJ01000051.1"/>
</dbReference>
<keyword evidence="4" id="KW-0997">Cell inner membrane</keyword>
<keyword evidence="6 8" id="KW-1133">Transmembrane helix</keyword>
<evidence type="ECO:0000256" key="8">
    <source>
        <dbReference type="RuleBase" id="RU363032"/>
    </source>
</evidence>
<dbReference type="CDD" id="cd06261">
    <property type="entry name" value="TM_PBP2"/>
    <property type="match status" value="1"/>
</dbReference>
<evidence type="ECO:0000256" key="6">
    <source>
        <dbReference type="ARBA" id="ARBA00022989"/>
    </source>
</evidence>
<evidence type="ECO:0000256" key="1">
    <source>
        <dbReference type="ARBA" id="ARBA00004429"/>
    </source>
</evidence>
<keyword evidence="2 8" id="KW-0813">Transport</keyword>
<reference evidence="11" key="1">
    <citation type="submission" date="2017-03" db="EMBL/GenBank/DDBJ databases">
        <authorList>
            <person name="Rodrigo-Torres L."/>
            <person name="Arahal R.D."/>
            <person name="Lucena T."/>
        </authorList>
    </citation>
    <scope>NUCLEOTIDE SEQUENCE [LARGE SCALE GENOMIC DNA]</scope>
    <source>
        <strain evidence="11">CECT 8370</strain>
    </source>
</reference>
<keyword evidence="3" id="KW-1003">Cell membrane</keyword>
<dbReference type="InterPro" id="IPR035906">
    <property type="entry name" value="MetI-like_sf"/>
</dbReference>
<comment type="subcellular location">
    <subcellularLocation>
        <location evidence="1">Cell inner membrane</location>
        <topology evidence="1">Multi-pass membrane protein</topology>
    </subcellularLocation>
    <subcellularLocation>
        <location evidence="8">Cell membrane</location>
        <topology evidence="8">Multi-pass membrane protein</topology>
    </subcellularLocation>
</comment>
<accession>A0A1X7A765</accession>
<feature type="transmembrane region" description="Helical" evidence="8">
    <location>
        <begin position="192"/>
        <end position="216"/>
    </location>
</feature>
<evidence type="ECO:0000256" key="4">
    <source>
        <dbReference type="ARBA" id="ARBA00022519"/>
    </source>
</evidence>
<feature type="transmembrane region" description="Helical" evidence="8">
    <location>
        <begin position="12"/>
        <end position="37"/>
    </location>
</feature>
<feature type="transmembrane region" description="Helical" evidence="8">
    <location>
        <begin position="136"/>
        <end position="157"/>
    </location>
</feature>
<evidence type="ECO:0000259" key="9">
    <source>
        <dbReference type="PROSITE" id="PS50928"/>
    </source>
</evidence>
<dbReference type="InterPro" id="IPR000515">
    <property type="entry name" value="MetI-like"/>
</dbReference>
<dbReference type="OrthoDB" id="9815533at2"/>
<sequence length="269" mass="29208">MNMNGPLTLPKAILYLFVCLVLFFLIVPNFIVVPISFNESSLLSFPPEGFSLKWYARYWELPGWVDATVTSFVVAILTAITSVVIGSFAAYGLVRGRLVGGKMLSSLLMLPIIIPSLVTAIALFNVLSYLKLTGTLAGFVIGHTVIALPFVITIMTASLRSIDMTVENAARNLGASRLMTIRRVTMPMAMPGVISSGLFAFLISFDELLIALFISSPQVATLPKKLWEGIRFEIEPTLAAVSTLLVMLSLLILAVAGLIQLIREKRGNG</sequence>
<dbReference type="PANTHER" id="PTHR43357:SF4">
    <property type="entry name" value="INNER MEMBRANE ABC TRANSPORTER PERMEASE PROTEIN YDCV"/>
    <property type="match status" value="1"/>
</dbReference>
<dbReference type="PROSITE" id="PS50928">
    <property type="entry name" value="ABC_TM1"/>
    <property type="match status" value="1"/>
</dbReference>
<dbReference type="AlphaFoldDB" id="A0A1X7A765"/>
<evidence type="ECO:0000256" key="5">
    <source>
        <dbReference type="ARBA" id="ARBA00022692"/>
    </source>
</evidence>